<keyword evidence="19" id="KW-1185">Reference proteome</keyword>
<dbReference type="Gene3D" id="3.40.50.150">
    <property type="entry name" value="Vaccinia Virus protein VP39"/>
    <property type="match status" value="1"/>
</dbReference>
<feature type="site" description="mRNA cap binding" evidence="16">
    <location>
        <position position="300"/>
    </location>
</feature>
<dbReference type="GO" id="GO:0003723">
    <property type="term" value="F:RNA binding"/>
    <property type="evidence" value="ECO:0007669"/>
    <property type="project" value="UniProtKB-KW"/>
</dbReference>
<feature type="binding site" evidence="15">
    <location>
        <position position="84"/>
    </location>
    <ligand>
        <name>S-adenosyl-L-methionine</name>
        <dbReference type="ChEBI" id="CHEBI:59789"/>
    </ligand>
</feature>
<feature type="domain" description="MRNA cap 0 methyltransferase" evidence="17">
    <location>
        <begin position="31"/>
        <end position="308"/>
    </location>
</feature>
<dbReference type="OrthoDB" id="10248867at2759"/>
<dbReference type="PANTHER" id="PTHR12189">
    <property type="entry name" value="MRNA GUANINE-7- METHYLTRANSFERASE"/>
    <property type="match status" value="1"/>
</dbReference>
<dbReference type="EMBL" id="KZ819283">
    <property type="protein sequence ID" value="PWO01158.1"/>
    <property type="molecule type" value="Genomic_DNA"/>
</dbReference>
<dbReference type="Proteomes" id="UP000245946">
    <property type="component" value="Unassembled WGS sequence"/>
</dbReference>
<evidence type="ECO:0000256" key="1">
    <source>
        <dbReference type="ARBA" id="ARBA00003378"/>
    </source>
</evidence>
<evidence type="ECO:0000259" key="17">
    <source>
        <dbReference type="PROSITE" id="PS51562"/>
    </source>
</evidence>
<evidence type="ECO:0000256" key="2">
    <source>
        <dbReference type="ARBA" id="ARBA00004123"/>
    </source>
</evidence>
<organism evidence="18 19">
    <name type="scientific">Tilletiopsis washingtonensis</name>
    <dbReference type="NCBI Taxonomy" id="58919"/>
    <lineage>
        <taxon>Eukaryota</taxon>
        <taxon>Fungi</taxon>
        <taxon>Dikarya</taxon>
        <taxon>Basidiomycota</taxon>
        <taxon>Ustilaginomycotina</taxon>
        <taxon>Exobasidiomycetes</taxon>
        <taxon>Entylomatales</taxon>
        <taxon>Entylomatales incertae sedis</taxon>
        <taxon>Tilletiopsis</taxon>
    </lineage>
</organism>
<keyword evidence="5" id="KW-0507">mRNA processing</keyword>
<dbReference type="GO" id="GO:0005634">
    <property type="term" value="C:nucleus"/>
    <property type="evidence" value="ECO:0007669"/>
    <property type="project" value="UniProtKB-SubCell"/>
</dbReference>
<feature type="binding site" evidence="15">
    <location>
        <position position="44"/>
    </location>
    <ligand>
        <name>S-adenosyl-L-methionine</name>
        <dbReference type="ChEBI" id="CHEBI:59789"/>
    </ligand>
</feature>
<evidence type="ECO:0000256" key="7">
    <source>
        <dbReference type="ARBA" id="ARBA00022691"/>
    </source>
</evidence>
<dbReference type="SUPFAM" id="SSF53335">
    <property type="entry name" value="S-adenosyl-L-methionine-dependent methyltransferases"/>
    <property type="match status" value="1"/>
</dbReference>
<feature type="site" description="mRNA cap binding" evidence="16">
    <location>
        <position position="231"/>
    </location>
</feature>
<dbReference type="InterPro" id="IPR029063">
    <property type="entry name" value="SAM-dependent_MTases_sf"/>
</dbReference>
<sequence length="309" mass="34430">MATAAAAAAAAAVASHYNSRPDAGLEARNESPILPLRKFNNWVKSAIISQFGRRGGRVLDLGAGKGGDLRKWAAANVRELVLVDIADQSIEQARARYSEKRQPFAASFFAFDAFGTSVDEHIPHELLAPGFDNVTLQFCMHYAWENVSKARLMLENVSRYLRPGGVFLGTIPDADRLRRDLASLPGEQLAFGNDFYQVRFDPAQSEKKQLCPPFGHRYTFWLKDAIDECDEYVVDFEEFESLAAQVGLRLIYRKTFEQVWLDESAAGGEAARLLRQMGVPSPQHSDLPMPPGLWEAASLYLAFAFEKLP</sequence>
<dbReference type="InterPro" id="IPR016899">
    <property type="entry name" value="mRNA_G-N7_MeTrfase_euk"/>
</dbReference>
<dbReference type="EC" id="2.1.1.56" evidence="3"/>
<feature type="site" description="mRNA cap binding" evidence="16">
    <location>
        <position position="65"/>
    </location>
</feature>
<name>A0A316ZHA8_9BASI</name>
<dbReference type="PIRSF" id="PIRSF028762">
    <property type="entry name" value="ABD1"/>
    <property type="match status" value="1"/>
</dbReference>
<accession>A0A316ZHA8</accession>
<feature type="site" description="mRNA cap binding" evidence="16">
    <location>
        <position position="141"/>
    </location>
</feature>
<evidence type="ECO:0000256" key="11">
    <source>
        <dbReference type="ARBA" id="ARBA00032772"/>
    </source>
</evidence>
<comment type="function">
    <text evidence="1">Responsible for methylating the 5'-cap structure of mRNAs.</text>
</comment>
<evidence type="ECO:0000256" key="10">
    <source>
        <dbReference type="ARBA" id="ARBA00023242"/>
    </source>
</evidence>
<dbReference type="GeneID" id="37267578"/>
<gene>
    <name evidence="18" type="ORF">FA09DRAFT_292909</name>
</gene>
<comment type="catalytic activity">
    <reaction evidence="13">
        <text>a 5'-end (5'-triphosphoguanosine)-ribonucleoside in mRNA + S-adenosyl-L-methionine = a 5'-end (N(7)-methyl 5'-triphosphoguanosine)-ribonucleoside in mRNA + S-adenosyl-L-homocysteine</text>
        <dbReference type="Rhea" id="RHEA:67008"/>
        <dbReference type="Rhea" id="RHEA-COMP:17166"/>
        <dbReference type="Rhea" id="RHEA-COMP:17167"/>
        <dbReference type="ChEBI" id="CHEBI:57856"/>
        <dbReference type="ChEBI" id="CHEBI:59789"/>
        <dbReference type="ChEBI" id="CHEBI:156461"/>
        <dbReference type="ChEBI" id="CHEBI:167617"/>
        <dbReference type="EC" id="2.1.1.56"/>
    </reaction>
</comment>
<feature type="binding site" evidence="15">
    <location>
        <position position="112"/>
    </location>
    <ligand>
        <name>S-adenosyl-L-methionine</name>
        <dbReference type="ChEBI" id="CHEBI:59789"/>
    </ligand>
</feature>
<proteinExistence type="predicted"/>
<feature type="binding site" evidence="15">
    <location>
        <position position="62"/>
    </location>
    <ligand>
        <name>S-adenosyl-L-methionine</name>
        <dbReference type="ChEBI" id="CHEBI:59789"/>
    </ligand>
</feature>
<evidence type="ECO:0000256" key="13">
    <source>
        <dbReference type="ARBA" id="ARBA00044712"/>
    </source>
</evidence>
<evidence type="ECO:0000256" key="3">
    <source>
        <dbReference type="ARBA" id="ARBA00011926"/>
    </source>
</evidence>
<feature type="binding site" evidence="16">
    <location>
        <begin position="40"/>
        <end position="41"/>
    </location>
    <ligand>
        <name>mRNA</name>
        <dbReference type="ChEBI" id="CHEBI:33699"/>
    </ligand>
</feature>
<evidence type="ECO:0000256" key="5">
    <source>
        <dbReference type="ARBA" id="ARBA00022664"/>
    </source>
</evidence>
<keyword evidence="10" id="KW-0539">Nucleus</keyword>
<reference evidence="18 19" key="1">
    <citation type="journal article" date="2018" name="Mol. Biol. Evol.">
        <title>Broad Genomic Sampling Reveals a Smut Pathogenic Ancestry of the Fungal Clade Ustilaginomycotina.</title>
        <authorList>
            <person name="Kijpornyongpan T."/>
            <person name="Mondo S.J."/>
            <person name="Barry K."/>
            <person name="Sandor L."/>
            <person name="Lee J."/>
            <person name="Lipzen A."/>
            <person name="Pangilinan J."/>
            <person name="LaButti K."/>
            <person name="Hainaut M."/>
            <person name="Henrissat B."/>
            <person name="Grigoriev I.V."/>
            <person name="Spatafora J.W."/>
            <person name="Aime M.C."/>
        </authorList>
    </citation>
    <scope>NUCLEOTIDE SEQUENCE [LARGE SCALE GENOMIC DNA]</scope>
    <source>
        <strain evidence="18 19">MCA 4186</strain>
    </source>
</reference>
<evidence type="ECO:0000313" key="19">
    <source>
        <dbReference type="Proteomes" id="UP000245946"/>
    </source>
</evidence>
<dbReference type="InterPro" id="IPR004971">
    <property type="entry name" value="mRNA_G-N7_MeTrfase_dom"/>
</dbReference>
<evidence type="ECO:0000256" key="4">
    <source>
        <dbReference type="ARBA" id="ARBA00022603"/>
    </source>
</evidence>
<dbReference type="Pfam" id="PF03291">
    <property type="entry name" value="mRNA_G-N7_MeTrfase"/>
    <property type="match status" value="1"/>
</dbReference>
<keyword evidence="8" id="KW-0694">RNA-binding</keyword>
<evidence type="ECO:0000313" key="18">
    <source>
        <dbReference type="EMBL" id="PWO01158.1"/>
    </source>
</evidence>
<feature type="site" description="mRNA cap binding" evidence="16">
    <location>
        <position position="71"/>
    </location>
</feature>
<keyword evidence="7" id="KW-0949">S-adenosyl-L-methionine</keyword>
<evidence type="ECO:0000256" key="6">
    <source>
        <dbReference type="ARBA" id="ARBA00022679"/>
    </source>
</evidence>
<evidence type="ECO:0000256" key="14">
    <source>
        <dbReference type="ARBA" id="ARBA00049739"/>
    </source>
</evidence>
<dbReference type="PANTHER" id="PTHR12189:SF2">
    <property type="entry name" value="MRNA CAP GUANINE-N7 METHYLTRANSFERASE"/>
    <property type="match status" value="1"/>
</dbReference>
<dbReference type="AlphaFoldDB" id="A0A316ZHA8"/>
<dbReference type="CDD" id="cd02440">
    <property type="entry name" value="AdoMet_MTases"/>
    <property type="match status" value="1"/>
</dbReference>
<evidence type="ECO:0000256" key="8">
    <source>
        <dbReference type="ARBA" id="ARBA00022884"/>
    </source>
</evidence>
<protein>
    <recommendedName>
        <fullName evidence="14">mRNA cap guanine-N(7) methyltransferase</fullName>
        <ecNumber evidence="3">2.1.1.56</ecNumber>
    </recommendedName>
    <alternativeName>
        <fullName evidence="11">mRNA (guanine-N(7))-methyltransferase</fullName>
    </alternativeName>
    <alternativeName>
        <fullName evidence="12">mRNA cap methyltransferase</fullName>
    </alternativeName>
</protein>
<feature type="site" description="mRNA cap binding" evidence="16">
    <location>
        <position position="96"/>
    </location>
</feature>
<evidence type="ECO:0000256" key="12">
    <source>
        <dbReference type="ARBA" id="ARBA00033387"/>
    </source>
</evidence>
<dbReference type="STRING" id="58919.A0A316ZHA8"/>
<keyword evidence="9 16" id="KW-0506">mRNA capping</keyword>
<evidence type="ECO:0000256" key="15">
    <source>
        <dbReference type="PIRSR" id="PIRSR028762-1"/>
    </source>
</evidence>
<feature type="binding site" evidence="15">
    <location>
        <position position="137"/>
    </location>
    <ligand>
        <name>S-adenosyl-L-methionine</name>
        <dbReference type="ChEBI" id="CHEBI:59789"/>
    </ligand>
</feature>
<evidence type="ECO:0000256" key="9">
    <source>
        <dbReference type="ARBA" id="ARBA00023042"/>
    </source>
</evidence>
<dbReference type="GO" id="GO:0004482">
    <property type="term" value="F:mRNA 5'-cap (guanine-N7-)-methyltransferase activity"/>
    <property type="evidence" value="ECO:0007669"/>
    <property type="project" value="UniProtKB-EC"/>
</dbReference>
<evidence type="ECO:0000256" key="16">
    <source>
        <dbReference type="PIRSR" id="PIRSR028762-2"/>
    </source>
</evidence>
<dbReference type="PROSITE" id="PS51562">
    <property type="entry name" value="RNA_CAP0_MT"/>
    <property type="match status" value="1"/>
</dbReference>
<comment type="subcellular location">
    <subcellularLocation>
        <location evidence="2">Nucleus</location>
    </subcellularLocation>
</comment>
<keyword evidence="4" id="KW-0489">Methyltransferase</keyword>
<feature type="binding site" evidence="15">
    <location>
        <position position="142"/>
    </location>
    <ligand>
        <name>S-adenosyl-L-methionine</name>
        <dbReference type="ChEBI" id="CHEBI:59789"/>
    </ligand>
</feature>
<dbReference type="InterPro" id="IPR039753">
    <property type="entry name" value="RG7MT1"/>
</dbReference>
<dbReference type="RefSeq" id="XP_025601436.1">
    <property type="nucleotide sequence ID" value="XM_025740032.1"/>
</dbReference>
<keyword evidence="6" id="KW-0808">Transferase</keyword>